<reference evidence="3 4" key="1">
    <citation type="submission" date="2023-07" db="EMBL/GenBank/DDBJ databases">
        <title>Sequencing the genomes of 1000 actinobacteria strains.</title>
        <authorList>
            <person name="Klenk H.-P."/>
        </authorList>
    </citation>
    <scope>NUCLEOTIDE SEQUENCE [LARGE SCALE GENOMIC DNA]</scope>
    <source>
        <strain evidence="3 4">DSM 19426</strain>
    </source>
</reference>
<comment type="caution">
    <text evidence="3">The sequence shown here is derived from an EMBL/GenBank/DDBJ whole genome shotgun (WGS) entry which is preliminary data.</text>
</comment>
<proteinExistence type="predicted"/>
<gene>
    <name evidence="3" type="ORF">J2S63_000195</name>
</gene>
<dbReference type="SUPFAM" id="SSF49464">
    <property type="entry name" value="Carboxypeptidase regulatory domain-like"/>
    <property type="match status" value="4"/>
</dbReference>
<protein>
    <recommendedName>
        <fullName evidence="5">Alpha-amylase</fullName>
    </recommendedName>
</protein>
<keyword evidence="2" id="KW-0732">Signal</keyword>
<accession>A0ABU2BPV4</accession>
<dbReference type="RefSeq" id="WP_310297410.1">
    <property type="nucleotide sequence ID" value="NZ_BAAAPS010000011.1"/>
</dbReference>
<dbReference type="EMBL" id="JAVDYG010000001">
    <property type="protein sequence ID" value="MDR7360642.1"/>
    <property type="molecule type" value="Genomic_DNA"/>
</dbReference>
<feature type="chain" id="PRO_5046157416" description="Alpha-amylase" evidence="2">
    <location>
        <begin position="18"/>
        <end position="1065"/>
    </location>
</feature>
<evidence type="ECO:0000256" key="1">
    <source>
        <dbReference type="SAM" id="MobiDB-lite"/>
    </source>
</evidence>
<evidence type="ECO:0000313" key="4">
    <source>
        <dbReference type="Proteomes" id="UP001183648"/>
    </source>
</evidence>
<feature type="signal peptide" evidence="2">
    <location>
        <begin position="1"/>
        <end position="17"/>
    </location>
</feature>
<dbReference type="InterPro" id="IPR008969">
    <property type="entry name" value="CarboxyPept-like_regulatory"/>
</dbReference>
<sequence>MTSLLVLLSLTAGPAQAQSWTLSGRLQASDGGAVYNASITVYDVTMPGYRVLQIFTMQHDYALHLSRPGTYQVEYSAHGYDSTWYGGADTPASIVIDASGQASIGGRPVPDNTLDDVTLLPATPHPVSGEVVDDDGAPLSGVLVEAFDAEGSPTEPAASATTGEDGAYVIDLIAGYFSVRYTDPTERHYTGYLGGGPDRQLNVEEDGRLWLYGRLPCPSLCPVALISKPTVSGRVVDALGDPVAGVSVSVDPIGTSTDSGTATTASDGGYVVPVEPGTYQVTLQKTGWAGTRYGGPESPTTVTVADAGSTLDDVVLASTPFALSGSVTTADGPPSGVVVDVFPQGSTDPADLVDSQTVGSQGGYTVSLPVGRYDLAVRDDDAAAPAYVSTVLAEVTVGQDGALTVGGAPVATLPPVELTVSLATLPHDVVGSVADVLGAPVDGVTVRAVPVGSGLATTTTSGADDSLGDHGRFRLGLVPGSYELHAGGGADWLDTSYTGGDTSTALVTVQLNGAVLVNGVGCPGADLGQVEVQGRPVHVLRGSVAEGDHPLSGITVEAFVPGDLSTPVASTTSGPDGTWVLDGDHGVPVGTYGVKLSGASGGSTYDAAWFGGDPASEVVVAQDGVVSVAQVPVADATLGRVVLTRAPSSVTHPVVGTVVDVTGAPVSGLTVRAVPEGSGGAPTATTGPDGGYRLDLVPGAYDLGVDGGADWLDATVGTVTVQLDGTVLDGTTAVADGDLGEQQVLGSTAYPLHGAVAEGGHPLPGVTVSAYSPDDRTTPLATTTSGDDGRWTLGGADGLVVGTYVVRLTGADHDAAWFGGATATPVVVGQGGTVTVDGSPLAGAVLPTVTLTRTVTEDPTPDPTDAPTDPEPAPAPEPELAPTVVTAPVLSGTVGAGRTVTTTLGTWSVALAGRDVRVRWLLDGAPAGRWSSGAHSQRFTVPVWARSRRVSYRVVVARAGTRPAGVWTSRSYVVPKAVSRTRASLTRSRLTIAVTAPGAARPNGLLVIRDGRRVVRRARLRPEGEGVRVVRLVLPRGRHRLTVVYGGNRRVIGSTTRLTVSVPRR</sequence>
<name>A0ABU2BPV4_9ACTN</name>
<organism evidence="3 4">
    <name type="scientific">Nocardioides marmoribigeumensis</name>
    <dbReference type="NCBI Taxonomy" id="433649"/>
    <lineage>
        <taxon>Bacteria</taxon>
        <taxon>Bacillati</taxon>
        <taxon>Actinomycetota</taxon>
        <taxon>Actinomycetes</taxon>
        <taxon>Propionibacteriales</taxon>
        <taxon>Nocardioidaceae</taxon>
        <taxon>Nocardioides</taxon>
    </lineage>
</organism>
<feature type="region of interest" description="Disordered" evidence="1">
    <location>
        <begin position="853"/>
        <end position="878"/>
    </location>
</feature>
<keyword evidence="4" id="KW-1185">Reference proteome</keyword>
<dbReference type="Proteomes" id="UP001183648">
    <property type="component" value="Unassembled WGS sequence"/>
</dbReference>
<dbReference type="InterPro" id="IPR013783">
    <property type="entry name" value="Ig-like_fold"/>
</dbReference>
<dbReference type="Gene3D" id="2.60.40.1120">
    <property type="entry name" value="Carboxypeptidase-like, regulatory domain"/>
    <property type="match status" value="2"/>
</dbReference>
<dbReference type="Pfam" id="PF13620">
    <property type="entry name" value="CarboxypepD_reg"/>
    <property type="match status" value="2"/>
</dbReference>
<dbReference type="Gene3D" id="2.60.40.10">
    <property type="entry name" value="Immunoglobulins"/>
    <property type="match status" value="1"/>
</dbReference>
<evidence type="ECO:0000313" key="3">
    <source>
        <dbReference type="EMBL" id="MDR7360642.1"/>
    </source>
</evidence>
<dbReference type="SUPFAM" id="SSF49478">
    <property type="entry name" value="Cna protein B-type domain"/>
    <property type="match status" value="1"/>
</dbReference>
<evidence type="ECO:0000256" key="2">
    <source>
        <dbReference type="SAM" id="SignalP"/>
    </source>
</evidence>
<feature type="compositionally biased region" description="Pro residues" evidence="1">
    <location>
        <begin position="861"/>
        <end position="878"/>
    </location>
</feature>
<evidence type="ECO:0008006" key="5">
    <source>
        <dbReference type="Google" id="ProtNLM"/>
    </source>
</evidence>